<keyword evidence="3 7" id="KW-0694">RNA-binding</keyword>
<dbReference type="InterPro" id="IPR001890">
    <property type="entry name" value="RNA-binding_CRM"/>
</dbReference>
<evidence type="ECO:0000313" key="10">
    <source>
        <dbReference type="EMBL" id="KAK1312133.1"/>
    </source>
</evidence>
<accession>A0AAV9EEF0</accession>
<dbReference type="GO" id="GO:1990904">
    <property type="term" value="C:ribonucleoprotein complex"/>
    <property type="evidence" value="ECO:0007669"/>
    <property type="project" value="UniProtKB-KW"/>
</dbReference>
<keyword evidence="2" id="KW-0677">Repeat</keyword>
<name>A0AAV9EEF0_ACOCL</name>
<evidence type="ECO:0000259" key="9">
    <source>
        <dbReference type="PROSITE" id="PS51295"/>
    </source>
</evidence>
<gene>
    <name evidence="10" type="ORF">QJS10_CPA07g00829</name>
</gene>
<dbReference type="SMART" id="SM01103">
    <property type="entry name" value="CRS1_YhbY"/>
    <property type="match status" value="2"/>
</dbReference>
<evidence type="ECO:0000256" key="6">
    <source>
        <dbReference type="ARBA" id="ARBA00023274"/>
    </source>
</evidence>
<evidence type="ECO:0000256" key="2">
    <source>
        <dbReference type="ARBA" id="ARBA00022737"/>
    </source>
</evidence>
<dbReference type="SUPFAM" id="SSF75471">
    <property type="entry name" value="YhbY-like"/>
    <property type="match status" value="2"/>
</dbReference>
<keyword evidence="6" id="KW-0687">Ribonucleoprotein</keyword>
<evidence type="ECO:0000256" key="1">
    <source>
        <dbReference type="ARBA" id="ARBA00022664"/>
    </source>
</evidence>
<organism evidence="10 11">
    <name type="scientific">Acorus calamus</name>
    <name type="common">Sweet flag</name>
    <dbReference type="NCBI Taxonomy" id="4465"/>
    <lineage>
        <taxon>Eukaryota</taxon>
        <taxon>Viridiplantae</taxon>
        <taxon>Streptophyta</taxon>
        <taxon>Embryophyta</taxon>
        <taxon>Tracheophyta</taxon>
        <taxon>Spermatophyta</taxon>
        <taxon>Magnoliopsida</taxon>
        <taxon>Liliopsida</taxon>
        <taxon>Acoraceae</taxon>
        <taxon>Acorus</taxon>
    </lineage>
</organism>
<dbReference type="GO" id="GO:0003723">
    <property type="term" value="F:RNA binding"/>
    <property type="evidence" value="ECO:0007669"/>
    <property type="project" value="UniProtKB-UniRule"/>
</dbReference>
<comment type="caution">
    <text evidence="10">The sequence shown here is derived from an EMBL/GenBank/DDBJ whole genome shotgun (WGS) entry which is preliminary data.</text>
</comment>
<feature type="compositionally biased region" description="Polar residues" evidence="8">
    <location>
        <begin position="596"/>
        <end position="608"/>
    </location>
</feature>
<feature type="compositionally biased region" description="Low complexity" evidence="8">
    <location>
        <begin position="96"/>
        <end position="123"/>
    </location>
</feature>
<feature type="domain" description="CRM" evidence="9">
    <location>
        <begin position="410"/>
        <end position="506"/>
    </location>
</feature>
<dbReference type="GO" id="GO:0000373">
    <property type="term" value="P:Group II intron splicing"/>
    <property type="evidence" value="ECO:0007669"/>
    <property type="project" value="InterPro"/>
</dbReference>
<dbReference type="InterPro" id="IPR044599">
    <property type="entry name" value="CAF1P_plant"/>
</dbReference>
<proteinExistence type="predicted"/>
<reference evidence="10" key="1">
    <citation type="journal article" date="2023" name="Nat. Commun.">
        <title>Diploid and tetraploid genomes of Acorus and the evolution of monocots.</title>
        <authorList>
            <person name="Ma L."/>
            <person name="Liu K.W."/>
            <person name="Li Z."/>
            <person name="Hsiao Y.Y."/>
            <person name="Qi Y."/>
            <person name="Fu T."/>
            <person name="Tang G.D."/>
            <person name="Zhang D."/>
            <person name="Sun W.H."/>
            <person name="Liu D.K."/>
            <person name="Li Y."/>
            <person name="Chen G.Z."/>
            <person name="Liu X.D."/>
            <person name="Liao X.Y."/>
            <person name="Jiang Y.T."/>
            <person name="Yu X."/>
            <person name="Hao Y."/>
            <person name="Huang J."/>
            <person name="Zhao X.W."/>
            <person name="Ke S."/>
            <person name="Chen Y.Y."/>
            <person name="Wu W.L."/>
            <person name="Hsu J.L."/>
            <person name="Lin Y.F."/>
            <person name="Huang M.D."/>
            <person name="Li C.Y."/>
            <person name="Huang L."/>
            <person name="Wang Z.W."/>
            <person name="Zhao X."/>
            <person name="Zhong W.Y."/>
            <person name="Peng D.H."/>
            <person name="Ahmad S."/>
            <person name="Lan S."/>
            <person name="Zhang J.S."/>
            <person name="Tsai W.C."/>
            <person name="Van de Peer Y."/>
            <person name="Liu Z.J."/>
        </authorList>
    </citation>
    <scope>NUCLEOTIDE SEQUENCE</scope>
    <source>
        <strain evidence="10">CP</strain>
    </source>
</reference>
<dbReference type="Gene3D" id="3.30.110.60">
    <property type="entry name" value="YhbY-like"/>
    <property type="match status" value="2"/>
</dbReference>
<evidence type="ECO:0000256" key="7">
    <source>
        <dbReference type="PROSITE-ProRule" id="PRU00626"/>
    </source>
</evidence>
<feature type="region of interest" description="Disordered" evidence="8">
    <location>
        <begin position="89"/>
        <end position="152"/>
    </location>
</feature>
<keyword evidence="5" id="KW-0508">mRNA splicing</keyword>
<evidence type="ECO:0000313" key="11">
    <source>
        <dbReference type="Proteomes" id="UP001180020"/>
    </source>
</evidence>
<dbReference type="PANTHER" id="PTHR46247">
    <property type="entry name" value="CRS2-ASSOCIATED FACTOR 1, CHLOROPLASTIC"/>
    <property type="match status" value="1"/>
</dbReference>
<dbReference type="EMBL" id="JAUJYO010000007">
    <property type="protein sequence ID" value="KAK1312133.1"/>
    <property type="molecule type" value="Genomic_DNA"/>
</dbReference>
<dbReference type="GO" id="GO:0006397">
    <property type="term" value="P:mRNA processing"/>
    <property type="evidence" value="ECO:0007669"/>
    <property type="project" value="UniProtKB-KW"/>
</dbReference>
<protein>
    <recommendedName>
        <fullName evidence="9">CRM domain-containing protein</fullName>
    </recommendedName>
</protein>
<keyword evidence="11" id="KW-1185">Reference proteome</keyword>
<sequence length="870" mass="97047">MALRAASPFTFFPPTPHPPPSLRCRRRRWGPTEIRMSRWGNANAEPFVRRQREQKAIEDEIRLHRRHSAASRIVEDASAATAAAATPLDFRSVGTPSSPSSPSIPGKKSKYSKNPTNPNNRNAPPDHHPAFRPIRRGLKSGESDGQESGISVSDMGVSYKIPDAPFEFQYSYTETPKVRPLALREPPFLPFGPDTMPRPWTGRRPLPGSKKKLAEFDSFKLPPPFKKGVKPVQAPGPYLEGSGGPRHAVSREEVLGEPLTEEEVKELIKGCLKTTRQLNMGRDGLTHNMLDNIHAHWKRRRVCKIKCKGVCTVDMDNVRQQLEHRKVLGIPQKSGWTSSPEEYQNLREALILGLHVWQEKTGGKIVYSRGGVIFLFRGRNYNYRTRPRFPLMLWKPVAPVYPRLVQRVPEGLTLEEATELRKRGRLVPPICKLGKNGVYVDLVNNVKEAFEECELVRINCQGMNKSDCRKIGAKLKDLVPCVLISFEYEYILMWRGRDWVSSLPKLEADNKEPVELVIDVAATDTLSTVDLSSVRPKETEYTSMIKSSNEMISLEKEIEDNTISKEKTLHEVHDDGIRSGSDDMIDSHESDIISDLGNTGSEGPNLSLSRMGENARSGTSLSPAPHIKQTMLEENMSGSATISELITVNNLDELKVPSPSPLNSSIQEMEGLSHTEINDSLLPASDSELKETTNNGSSSTVDITGNKNEFLSENPAGSASCSASALNKALPTESILAQNVTTISRPCTDWIIQLLRQAIDSGSAIRLDELPLDADIVFQRSIALAKTAPPGPVFRQRIRKFVVKKSEKYKKEKREESDVQVGEVAIVSERRSSSEKRSSRNRRKDDLGEVFHDVVPHGNLRVDELAKLLA</sequence>
<evidence type="ECO:0000256" key="5">
    <source>
        <dbReference type="ARBA" id="ARBA00023187"/>
    </source>
</evidence>
<evidence type="ECO:0000256" key="4">
    <source>
        <dbReference type="ARBA" id="ARBA00022946"/>
    </source>
</evidence>
<dbReference type="InterPro" id="IPR035920">
    <property type="entry name" value="YhbY-like_sf"/>
</dbReference>
<feature type="compositionally biased region" description="Pro residues" evidence="8">
    <location>
        <begin position="11"/>
        <end position="21"/>
    </location>
</feature>
<dbReference type="PANTHER" id="PTHR46247:SF1">
    <property type="entry name" value="CRS2-ASSOCIATED FACTOR 1, CHLOROPLASTIC"/>
    <property type="match status" value="1"/>
</dbReference>
<dbReference type="Proteomes" id="UP001180020">
    <property type="component" value="Unassembled WGS sequence"/>
</dbReference>
<feature type="region of interest" description="Disordered" evidence="8">
    <location>
        <begin position="1"/>
        <end position="25"/>
    </location>
</feature>
<evidence type="ECO:0000256" key="8">
    <source>
        <dbReference type="SAM" id="MobiDB-lite"/>
    </source>
</evidence>
<evidence type="ECO:0000256" key="3">
    <source>
        <dbReference type="ARBA" id="ARBA00022884"/>
    </source>
</evidence>
<reference evidence="10" key="2">
    <citation type="submission" date="2023-06" db="EMBL/GenBank/DDBJ databases">
        <authorList>
            <person name="Ma L."/>
            <person name="Liu K.-W."/>
            <person name="Li Z."/>
            <person name="Hsiao Y.-Y."/>
            <person name="Qi Y."/>
            <person name="Fu T."/>
            <person name="Tang G."/>
            <person name="Zhang D."/>
            <person name="Sun W.-H."/>
            <person name="Liu D.-K."/>
            <person name="Li Y."/>
            <person name="Chen G.-Z."/>
            <person name="Liu X.-D."/>
            <person name="Liao X.-Y."/>
            <person name="Jiang Y.-T."/>
            <person name="Yu X."/>
            <person name="Hao Y."/>
            <person name="Huang J."/>
            <person name="Zhao X.-W."/>
            <person name="Ke S."/>
            <person name="Chen Y.-Y."/>
            <person name="Wu W.-L."/>
            <person name="Hsu J.-L."/>
            <person name="Lin Y.-F."/>
            <person name="Huang M.-D."/>
            <person name="Li C.-Y."/>
            <person name="Huang L."/>
            <person name="Wang Z.-W."/>
            <person name="Zhao X."/>
            <person name="Zhong W.-Y."/>
            <person name="Peng D.-H."/>
            <person name="Ahmad S."/>
            <person name="Lan S."/>
            <person name="Zhang J.-S."/>
            <person name="Tsai W.-C."/>
            <person name="Van De Peer Y."/>
            <person name="Liu Z.-J."/>
        </authorList>
    </citation>
    <scope>NUCLEOTIDE SEQUENCE</scope>
    <source>
        <strain evidence="10">CP</strain>
        <tissue evidence="10">Leaves</tissue>
    </source>
</reference>
<feature type="region of interest" description="Disordered" evidence="8">
    <location>
        <begin position="596"/>
        <end position="625"/>
    </location>
</feature>
<dbReference type="FunFam" id="3.30.110.60:FF:000002">
    <property type="entry name" value="CRS2-associated factor 1, chloroplastic"/>
    <property type="match status" value="1"/>
</dbReference>
<dbReference type="AlphaFoldDB" id="A0AAV9EEF0"/>
<feature type="domain" description="CRM" evidence="9">
    <location>
        <begin position="257"/>
        <end position="388"/>
    </location>
</feature>
<dbReference type="PROSITE" id="PS51295">
    <property type="entry name" value="CRM"/>
    <property type="match status" value="2"/>
</dbReference>
<feature type="region of interest" description="Disordered" evidence="8">
    <location>
        <begin position="828"/>
        <end position="848"/>
    </location>
</feature>
<keyword evidence="4" id="KW-0809">Transit peptide</keyword>
<dbReference type="Pfam" id="PF01985">
    <property type="entry name" value="CRS1_YhbY"/>
    <property type="match status" value="2"/>
</dbReference>
<keyword evidence="1" id="KW-0507">mRNA processing</keyword>